<dbReference type="Gene3D" id="1.10.287.110">
    <property type="entry name" value="DnaJ domain"/>
    <property type="match status" value="1"/>
</dbReference>
<dbReference type="GO" id="GO:0051087">
    <property type="term" value="F:protein-folding chaperone binding"/>
    <property type="evidence" value="ECO:0007669"/>
    <property type="project" value="TreeGrafter"/>
</dbReference>
<dbReference type="InterPro" id="IPR001623">
    <property type="entry name" value="DnaJ_domain"/>
</dbReference>
<feature type="region of interest" description="Disordered" evidence="2">
    <location>
        <begin position="442"/>
        <end position="498"/>
    </location>
</feature>
<feature type="region of interest" description="Disordered" evidence="2">
    <location>
        <begin position="209"/>
        <end position="230"/>
    </location>
</feature>
<dbReference type="SMART" id="SM00271">
    <property type="entry name" value="DnaJ"/>
    <property type="match status" value="1"/>
</dbReference>
<dbReference type="Pfam" id="PF00226">
    <property type="entry name" value="DnaJ"/>
    <property type="match status" value="1"/>
</dbReference>
<dbReference type="InterPro" id="IPR002939">
    <property type="entry name" value="DnaJ_C"/>
</dbReference>
<dbReference type="PANTHER" id="PTHR24078:SF553">
    <property type="entry name" value="DNAJ HOMOLOG SUBFAMILY B MEMBER 5"/>
    <property type="match status" value="1"/>
</dbReference>
<dbReference type="PANTHER" id="PTHR24078">
    <property type="entry name" value="DNAJ HOMOLOG SUBFAMILY C MEMBER"/>
    <property type="match status" value="1"/>
</dbReference>
<dbReference type="GO" id="GO:0051082">
    <property type="term" value="F:unfolded protein binding"/>
    <property type="evidence" value="ECO:0007669"/>
    <property type="project" value="InterPro"/>
</dbReference>
<evidence type="ECO:0000313" key="4">
    <source>
        <dbReference type="EMBL" id="EWM25984.1"/>
    </source>
</evidence>
<dbReference type="SUPFAM" id="SSF49493">
    <property type="entry name" value="HSP40/DnaJ peptide-binding domain"/>
    <property type="match status" value="2"/>
</dbReference>
<protein>
    <submittedName>
        <fullName evidence="4">Heat shock protein</fullName>
    </submittedName>
</protein>
<dbReference type="PROSITE" id="PS50076">
    <property type="entry name" value="DNAJ_2"/>
    <property type="match status" value="1"/>
</dbReference>
<keyword evidence="4" id="KW-0346">Stress response</keyword>
<dbReference type="EMBL" id="AZIL01000796">
    <property type="protein sequence ID" value="EWM25984.1"/>
    <property type="molecule type" value="Genomic_DNA"/>
</dbReference>
<evidence type="ECO:0000256" key="1">
    <source>
        <dbReference type="ARBA" id="ARBA00023186"/>
    </source>
</evidence>
<dbReference type="InterPro" id="IPR051339">
    <property type="entry name" value="DnaJ_subfamily_B"/>
</dbReference>
<dbReference type="InterPro" id="IPR008971">
    <property type="entry name" value="HSP40/DnaJ_pept-bd"/>
</dbReference>
<gene>
    <name evidence="4" type="ORF">Naga_100151g3</name>
</gene>
<dbReference type="Proteomes" id="UP000019335">
    <property type="component" value="Chromosome 10"/>
</dbReference>
<organism evidence="4 5">
    <name type="scientific">Nannochloropsis gaditana</name>
    <dbReference type="NCBI Taxonomy" id="72520"/>
    <lineage>
        <taxon>Eukaryota</taxon>
        <taxon>Sar</taxon>
        <taxon>Stramenopiles</taxon>
        <taxon>Ochrophyta</taxon>
        <taxon>Eustigmatophyceae</taxon>
        <taxon>Eustigmatales</taxon>
        <taxon>Monodopsidaceae</taxon>
        <taxon>Nannochloropsis</taxon>
    </lineage>
</organism>
<proteinExistence type="predicted"/>
<keyword evidence="1" id="KW-0143">Chaperone</keyword>
<feature type="domain" description="J" evidence="3">
    <location>
        <begin position="21"/>
        <end position="96"/>
    </location>
</feature>
<evidence type="ECO:0000256" key="2">
    <source>
        <dbReference type="SAM" id="MobiDB-lite"/>
    </source>
</evidence>
<dbReference type="CDD" id="cd06257">
    <property type="entry name" value="DnaJ"/>
    <property type="match status" value="1"/>
</dbReference>
<dbReference type="CDD" id="cd10747">
    <property type="entry name" value="DnaJ_C"/>
    <property type="match status" value="1"/>
</dbReference>
<dbReference type="Gene3D" id="2.60.260.20">
    <property type="entry name" value="Urease metallochaperone UreE, N-terminal domain"/>
    <property type="match status" value="2"/>
</dbReference>
<evidence type="ECO:0000313" key="5">
    <source>
        <dbReference type="Proteomes" id="UP000019335"/>
    </source>
</evidence>
<evidence type="ECO:0000259" key="3">
    <source>
        <dbReference type="PROSITE" id="PS50076"/>
    </source>
</evidence>
<dbReference type="AlphaFoldDB" id="W7U064"/>
<sequence>MRTDEIEEFTLREQWWSVGTALHSLLVWEHGGSTGKLPLSSLSLSLQKCPPLKALRWHPDKNPDNQEQAQAKFQDISQAFEVLSDPEKKKIYDMYGEDGLKMGGGEAPPEGPGGTGGMGGFPEGFAGFARGGGGGGRGGGRGGGGQFHFGGFSDPADIFAQFFGTSSAFDADGFSFDDLGGGRGGARQRVRGMGGMGGMGGVPFGMGPGGFGGPGASPPRSSGPPKKAEPLEYNFNVTLEDLYTGGKQKKMRITKKIWDAASGKFLHTTVDKEIPIKKGWKNGTKITFEREGDELPGVIPADIVFILNTKPHPRFEREGDDLVYAATVTLEQALTGVEVSVQTLDGRVLKVVKGGRERGRGAVWCMTMYLFSSLARAKHPGGLCRIVGQASKNVEACSPSVLLGAFQRPGRPFWDWCKCGDVSVCSTPIDCLFFTRSGERTARHPRDRQDPARGGDASAEDPRKERQLARQVQHRLPHALGDTKARDQAGVERREDVRGTCRRNLPNLGRWKDMDRDKNWQSILEGACVADGGLRSRDDLS</sequence>
<dbReference type="GO" id="GO:0005829">
    <property type="term" value="C:cytosol"/>
    <property type="evidence" value="ECO:0007669"/>
    <property type="project" value="TreeGrafter"/>
</dbReference>
<dbReference type="OrthoDB" id="550424at2759"/>
<keyword evidence="5" id="KW-1185">Reference proteome</keyword>
<dbReference type="SUPFAM" id="SSF46565">
    <property type="entry name" value="Chaperone J-domain"/>
    <property type="match status" value="1"/>
</dbReference>
<dbReference type="PRINTS" id="PR00625">
    <property type="entry name" value="JDOMAIN"/>
</dbReference>
<dbReference type="Pfam" id="PF01556">
    <property type="entry name" value="DnaJ_C"/>
    <property type="match status" value="1"/>
</dbReference>
<comment type="caution">
    <text evidence="4">The sequence shown here is derived from an EMBL/GenBank/DDBJ whole genome shotgun (WGS) entry which is preliminary data.</text>
</comment>
<dbReference type="InterPro" id="IPR036869">
    <property type="entry name" value="J_dom_sf"/>
</dbReference>
<accession>W7U064</accession>
<feature type="compositionally biased region" description="Basic and acidic residues" evidence="2">
    <location>
        <begin position="442"/>
        <end position="453"/>
    </location>
</feature>
<dbReference type="InterPro" id="IPR018253">
    <property type="entry name" value="DnaJ_domain_CS"/>
</dbReference>
<reference evidence="4 5" key="1">
    <citation type="journal article" date="2014" name="Mol. Plant">
        <title>Chromosome Scale Genome Assembly and Transcriptome Profiling of Nannochloropsis gaditana in Nitrogen Depletion.</title>
        <authorList>
            <person name="Corteggiani Carpinelli E."/>
            <person name="Telatin A."/>
            <person name="Vitulo N."/>
            <person name="Forcato C."/>
            <person name="D'Angelo M."/>
            <person name="Schiavon R."/>
            <person name="Vezzi A."/>
            <person name="Giacometti G.M."/>
            <person name="Morosinotto T."/>
            <person name="Valle G."/>
        </authorList>
    </citation>
    <scope>NUCLEOTIDE SEQUENCE [LARGE SCALE GENOMIC DNA]</scope>
    <source>
        <strain evidence="4 5">B-31</strain>
    </source>
</reference>
<feature type="compositionally biased region" description="Basic and acidic residues" evidence="2">
    <location>
        <begin position="481"/>
        <end position="498"/>
    </location>
</feature>
<dbReference type="PROSITE" id="PS00636">
    <property type="entry name" value="DNAJ_1"/>
    <property type="match status" value="1"/>
</dbReference>
<dbReference type="FunFam" id="2.60.260.20:FF:000002">
    <property type="entry name" value="Dnaj homolog subfamily b member"/>
    <property type="match status" value="1"/>
</dbReference>
<dbReference type="GO" id="GO:0006457">
    <property type="term" value="P:protein folding"/>
    <property type="evidence" value="ECO:0007669"/>
    <property type="project" value="InterPro"/>
</dbReference>
<name>W7U064_9STRA</name>